<dbReference type="InterPro" id="IPR016769">
    <property type="entry name" value="Phage_SP01_Orf1"/>
</dbReference>
<dbReference type="Gene3D" id="3.40.50.1000">
    <property type="entry name" value="HAD superfamily/HAD-like"/>
    <property type="match status" value="1"/>
</dbReference>
<dbReference type="InterPro" id="IPR036412">
    <property type="entry name" value="HAD-like_sf"/>
</dbReference>
<evidence type="ECO:0000313" key="1">
    <source>
        <dbReference type="EMBL" id="HCL03104.1"/>
    </source>
</evidence>
<accession>A0A3D2X871</accession>
<dbReference type="AlphaFoldDB" id="A0A3D2X871"/>
<dbReference type="PIRSF" id="PIRSF020079">
    <property type="entry name" value="UCP020079"/>
    <property type="match status" value="1"/>
</dbReference>
<dbReference type="SUPFAM" id="SSF56784">
    <property type="entry name" value="HAD-like"/>
    <property type="match status" value="1"/>
</dbReference>
<gene>
    <name evidence="1" type="ORF">DHW61_11975</name>
</gene>
<evidence type="ECO:0000313" key="2">
    <source>
        <dbReference type="Proteomes" id="UP000262969"/>
    </source>
</evidence>
<protein>
    <recommendedName>
        <fullName evidence="3">Hydrolase</fullName>
    </recommendedName>
</protein>
<reference evidence="1 2" key="1">
    <citation type="journal article" date="2018" name="Nat. Biotechnol.">
        <title>A standardized bacterial taxonomy based on genome phylogeny substantially revises the tree of life.</title>
        <authorList>
            <person name="Parks D.H."/>
            <person name="Chuvochina M."/>
            <person name="Waite D.W."/>
            <person name="Rinke C."/>
            <person name="Skarshewski A."/>
            <person name="Chaumeil P.A."/>
            <person name="Hugenholtz P."/>
        </authorList>
    </citation>
    <scope>NUCLEOTIDE SEQUENCE [LARGE SCALE GENOMIC DNA]</scope>
    <source>
        <strain evidence="1">UBA11728</strain>
    </source>
</reference>
<sequence>MLMKKNNVIAVDFDGTLCVDRYPAIGFENIKLIETLKSLRCNGCKLILWTCRKGIYLDAAIHWCQDFGLEFDSINENLPEHIELYGDDSRKIFADIYIDDRAVYPQDPILNLIQ</sequence>
<dbReference type="InterPro" id="IPR023214">
    <property type="entry name" value="HAD_sf"/>
</dbReference>
<comment type="caution">
    <text evidence="1">The sequence shown here is derived from an EMBL/GenBank/DDBJ whole genome shotgun (WGS) entry which is preliminary data.</text>
</comment>
<dbReference type="Proteomes" id="UP000262969">
    <property type="component" value="Unassembled WGS sequence"/>
</dbReference>
<name>A0A3D2X871_9FIRM</name>
<dbReference type="EMBL" id="DPVV01000400">
    <property type="protein sequence ID" value="HCL03104.1"/>
    <property type="molecule type" value="Genomic_DNA"/>
</dbReference>
<organism evidence="1 2">
    <name type="scientific">Lachnoclostridium phytofermentans</name>
    <dbReference type="NCBI Taxonomy" id="66219"/>
    <lineage>
        <taxon>Bacteria</taxon>
        <taxon>Bacillati</taxon>
        <taxon>Bacillota</taxon>
        <taxon>Clostridia</taxon>
        <taxon>Lachnospirales</taxon>
        <taxon>Lachnospiraceae</taxon>
    </lineage>
</organism>
<evidence type="ECO:0008006" key="3">
    <source>
        <dbReference type="Google" id="ProtNLM"/>
    </source>
</evidence>
<proteinExistence type="predicted"/>